<dbReference type="RefSeq" id="WP_111647736.1">
    <property type="nucleotide sequence ID" value="NZ_JACHWI010000003.1"/>
</dbReference>
<feature type="compositionally biased region" description="Acidic residues" evidence="1">
    <location>
        <begin position="1"/>
        <end position="12"/>
    </location>
</feature>
<protein>
    <submittedName>
        <fullName evidence="2">Uncharacterized protein</fullName>
    </submittedName>
</protein>
<evidence type="ECO:0000313" key="2">
    <source>
        <dbReference type="EMBL" id="RAK42590.1"/>
    </source>
</evidence>
<accession>A0A327ZJJ9</accession>
<sequence length="61" mass="6637">MDDASQVDEETVDAQRKARFGALPPRIQPDDFIGEVETRKHEGRHFSAVSDAQASALPVSG</sequence>
<evidence type="ECO:0000313" key="3">
    <source>
        <dbReference type="Proteomes" id="UP000249341"/>
    </source>
</evidence>
<feature type="region of interest" description="Disordered" evidence="1">
    <location>
        <begin position="1"/>
        <end position="29"/>
    </location>
</feature>
<dbReference type="Proteomes" id="UP000249341">
    <property type="component" value="Unassembled WGS sequence"/>
</dbReference>
<dbReference type="OrthoDB" id="3298831at2"/>
<evidence type="ECO:0000256" key="1">
    <source>
        <dbReference type="SAM" id="MobiDB-lite"/>
    </source>
</evidence>
<dbReference type="AlphaFoldDB" id="A0A327ZJJ9"/>
<dbReference type="EMBL" id="QLMJ01000002">
    <property type="protein sequence ID" value="RAK42590.1"/>
    <property type="molecule type" value="Genomic_DNA"/>
</dbReference>
<comment type="caution">
    <text evidence="2">The sequence shown here is derived from an EMBL/GenBank/DDBJ whole genome shotgun (WGS) entry which is preliminary data.</text>
</comment>
<name>A0A327ZJJ9_9ACTN</name>
<reference evidence="2 3" key="1">
    <citation type="submission" date="2018-06" db="EMBL/GenBank/DDBJ databases">
        <title>Genomic Encyclopedia of Type Strains, Phase III (KMG-III): the genomes of soil and plant-associated and newly described type strains.</title>
        <authorList>
            <person name="Whitman W."/>
        </authorList>
    </citation>
    <scope>NUCLEOTIDE SEQUENCE [LARGE SCALE GENOMIC DNA]</scope>
    <source>
        <strain evidence="2 3">CGMCC 4.7090</strain>
    </source>
</reference>
<gene>
    <name evidence="2" type="ORF">B0I29_102415</name>
</gene>
<proteinExistence type="predicted"/>
<organism evidence="2 3">
    <name type="scientific">Actinoplanes lutulentus</name>
    <dbReference type="NCBI Taxonomy" id="1287878"/>
    <lineage>
        <taxon>Bacteria</taxon>
        <taxon>Bacillati</taxon>
        <taxon>Actinomycetota</taxon>
        <taxon>Actinomycetes</taxon>
        <taxon>Micromonosporales</taxon>
        <taxon>Micromonosporaceae</taxon>
        <taxon>Actinoplanes</taxon>
    </lineage>
</organism>
<keyword evidence="3" id="KW-1185">Reference proteome</keyword>